<comment type="caution">
    <text evidence="1">The sequence shown here is derived from an EMBL/GenBank/DDBJ whole genome shotgun (WGS) entry which is preliminary data.</text>
</comment>
<name>A0A9D7E6E5_9PROT</name>
<accession>A0A9D7E6E5</accession>
<evidence type="ECO:0000313" key="2">
    <source>
        <dbReference type="Proteomes" id="UP000807785"/>
    </source>
</evidence>
<dbReference type="EMBL" id="JADJEV010000004">
    <property type="protein sequence ID" value="MBK6974571.1"/>
    <property type="molecule type" value="Genomic_DNA"/>
</dbReference>
<gene>
    <name evidence="1" type="ORF">IPH26_17050</name>
</gene>
<dbReference type="InterPro" id="IPR009061">
    <property type="entry name" value="DNA-bd_dom_put_sf"/>
</dbReference>
<dbReference type="Proteomes" id="UP000807785">
    <property type="component" value="Unassembled WGS sequence"/>
</dbReference>
<organism evidence="1 2">
    <name type="scientific">Candidatus Methylophosphatis roskildensis</name>
    <dbReference type="NCBI Taxonomy" id="2899263"/>
    <lineage>
        <taxon>Bacteria</taxon>
        <taxon>Pseudomonadati</taxon>
        <taxon>Pseudomonadota</taxon>
        <taxon>Betaproteobacteria</taxon>
        <taxon>Nitrosomonadales</taxon>
        <taxon>Sterolibacteriaceae</taxon>
        <taxon>Candidatus Methylophosphatis</taxon>
    </lineage>
</organism>
<dbReference type="AlphaFoldDB" id="A0A9D7E6E5"/>
<reference evidence="1" key="1">
    <citation type="submission" date="2020-10" db="EMBL/GenBank/DDBJ databases">
        <title>Connecting structure to function with the recovery of over 1000 high-quality activated sludge metagenome-assembled genomes encoding full-length rRNA genes using long-read sequencing.</title>
        <authorList>
            <person name="Singleton C.M."/>
            <person name="Petriglieri F."/>
            <person name="Kristensen J.M."/>
            <person name="Kirkegaard R.H."/>
            <person name="Michaelsen T.Y."/>
            <person name="Andersen M.H."/>
            <person name="Karst S.M."/>
            <person name="Dueholm M.S."/>
            <person name="Nielsen P.H."/>
            <person name="Albertsen M."/>
        </authorList>
    </citation>
    <scope>NUCLEOTIDE SEQUENCE</scope>
    <source>
        <strain evidence="1">Bjer_18-Q3-R1-45_BAT3C.347</strain>
    </source>
</reference>
<protein>
    <submittedName>
        <fullName evidence="1">Uncharacterized protein</fullName>
    </submittedName>
</protein>
<dbReference type="SUPFAM" id="SSF46955">
    <property type="entry name" value="Putative DNA-binding domain"/>
    <property type="match status" value="1"/>
</dbReference>
<proteinExistence type="predicted"/>
<sequence length="123" mass="14086">MHYPVMTEKHLADRWQVSLKTLRRWRLDNEGPVWHKLFRHVRYHEADVLEFEHRSSQHLMTLLGIKRETKPETAEVAQGLDAKGAVGPNQGRPVVVIGERGLGKSHLMAACQRRSDSRSNSAV</sequence>
<evidence type="ECO:0000313" key="1">
    <source>
        <dbReference type="EMBL" id="MBK6974571.1"/>
    </source>
</evidence>